<dbReference type="Pfam" id="PF01583">
    <property type="entry name" value="APS_kinase"/>
    <property type="match status" value="1"/>
</dbReference>
<dbReference type="SUPFAM" id="SSF52540">
    <property type="entry name" value="P-loop containing nucleoside triphosphate hydrolases"/>
    <property type="match status" value="1"/>
</dbReference>
<evidence type="ECO:0000256" key="2">
    <source>
        <dbReference type="ARBA" id="ARBA00002632"/>
    </source>
</evidence>
<evidence type="ECO:0000256" key="8">
    <source>
        <dbReference type="ARBA" id="ARBA00022840"/>
    </source>
</evidence>
<comment type="similarity">
    <text evidence="4 9 10">Belongs to the APS kinase family.</text>
</comment>
<dbReference type="CDD" id="cd02027">
    <property type="entry name" value="APSK"/>
    <property type="match status" value="1"/>
</dbReference>
<evidence type="ECO:0000256" key="5">
    <source>
        <dbReference type="ARBA" id="ARBA00022679"/>
    </source>
</evidence>
<keyword evidence="5 9" id="KW-0808">Transferase</keyword>
<evidence type="ECO:0000256" key="6">
    <source>
        <dbReference type="ARBA" id="ARBA00022741"/>
    </source>
</evidence>
<protein>
    <recommendedName>
        <fullName evidence="9 10">Adenylyl-sulfate kinase</fullName>
        <ecNumber evidence="9 10">2.7.1.25</ecNumber>
    </recommendedName>
    <alternativeName>
        <fullName evidence="9">APS kinase</fullName>
    </alternativeName>
    <alternativeName>
        <fullName evidence="9">ATP adenosine-5'-phosphosulfate 3'-phosphotransferase</fullName>
    </alternativeName>
    <alternativeName>
        <fullName evidence="9">Adenosine-5'-phosphosulfate kinase</fullName>
    </alternativeName>
</protein>
<dbReference type="EMBL" id="PVXP01000065">
    <property type="protein sequence ID" value="PRR81736.1"/>
    <property type="molecule type" value="Genomic_DNA"/>
</dbReference>
<dbReference type="PANTHER" id="PTHR11055:SF1">
    <property type="entry name" value="PAPS SYNTHETASE, ISOFORM D"/>
    <property type="match status" value="1"/>
</dbReference>
<dbReference type="GO" id="GO:0004020">
    <property type="term" value="F:adenylylsulfate kinase activity"/>
    <property type="evidence" value="ECO:0007669"/>
    <property type="project" value="UniProtKB-UniRule"/>
</dbReference>
<feature type="domain" description="APS kinase" evidence="11">
    <location>
        <begin position="28"/>
        <end position="175"/>
    </location>
</feature>
<comment type="function">
    <text evidence="2 9 10">Catalyzes the synthesis of activated sulfate.</text>
</comment>
<feature type="binding site" evidence="9">
    <location>
        <begin position="35"/>
        <end position="42"/>
    </location>
    <ligand>
        <name>ATP</name>
        <dbReference type="ChEBI" id="CHEBI:30616"/>
    </ligand>
</feature>
<evidence type="ECO:0000256" key="1">
    <source>
        <dbReference type="ARBA" id="ARBA00001823"/>
    </source>
</evidence>
<evidence type="ECO:0000256" key="3">
    <source>
        <dbReference type="ARBA" id="ARBA00004806"/>
    </source>
</evidence>
<evidence type="ECO:0000256" key="4">
    <source>
        <dbReference type="ARBA" id="ARBA00007008"/>
    </source>
</evidence>
<dbReference type="HAMAP" id="MF_00065">
    <property type="entry name" value="Adenylyl_sulf_kinase"/>
    <property type="match status" value="1"/>
</dbReference>
<dbReference type="GO" id="GO:0000103">
    <property type="term" value="P:sulfate assimilation"/>
    <property type="evidence" value="ECO:0007669"/>
    <property type="project" value="UniProtKB-UniRule"/>
</dbReference>
<comment type="catalytic activity">
    <reaction evidence="1 9 10">
        <text>adenosine 5'-phosphosulfate + ATP = 3'-phosphoadenylyl sulfate + ADP + H(+)</text>
        <dbReference type="Rhea" id="RHEA:24152"/>
        <dbReference type="ChEBI" id="CHEBI:15378"/>
        <dbReference type="ChEBI" id="CHEBI:30616"/>
        <dbReference type="ChEBI" id="CHEBI:58243"/>
        <dbReference type="ChEBI" id="CHEBI:58339"/>
        <dbReference type="ChEBI" id="CHEBI:456216"/>
        <dbReference type="EC" id="2.7.1.25"/>
    </reaction>
</comment>
<evidence type="ECO:0000256" key="7">
    <source>
        <dbReference type="ARBA" id="ARBA00022777"/>
    </source>
</evidence>
<gene>
    <name evidence="9 12" type="primary">cysC</name>
    <name evidence="12" type="ORF">CLLU_30520</name>
</gene>
<comment type="caution">
    <text evidence="12">The sequence shown here is derived from an EMBL/GenBank/DDBJ whole genome shotgun (WGS) entry which is preliminary data.</text>
</comment>
<dbReference type="UniPathway" id="UPA00140">
    <property type="reaction ID" value="UER00205"/>
</dbReference>
<dbReference type="OrthoDB" id="9804504at2"/>
<keyword evidence="6 9" id="KW-0547">Nucleotide-binding</keyword>
<dbReference type="EC" id="2.7.1.25" evidence="9 10"/>
<keyword evidence="13" id="KW-1185">Reference proteome</keyword>
<evidence type="ECO:0000313" key="13">
    <source>
        <dbReference type="Proteomes" id="UP000237798"/>
    </source>
</evidence>
<dbReference type="NCBIfam" id="TIGR00455">
    <property type="entry name" value="apsK"/>
    <property type="match status" value="1"/>
</dbReference>
<keyword evidence="7 9" id="KW-0418">Kinase</keyword>
<dbReference type="FunFam" id="3.40.50.300:FF:000212">
    <property type="entry name" value="Adenylyl-sulfate kinase"/>
    <property type="match status" value="1"/>
</dbReference>
<proteinExistence type="inferred from homology"/>
<accession>A0A2T0BCV6</accession>
<evidence type="ECO:0000256" key="10">
    <source>
        <dbReference type="RuleBase" id="RU004347"/>
    </source>
</evidence>
<dbReference type="InterPro" id="IPR027417">
    <property type="entry name" value="P-loop_NTPase"/>
</dbReference>
<dbReference type="AlphaFoldDB" id="A0A2T0BCV6"/>
<reference evidence="12 13" key="1">
    <citation type="submission" date="2018-03" db="EMBL/GenBank/DDBJ databases">
        <title>Genome sequence of Clostridium luticellarii DSM 29923.</title>
        <authorList>
            <person name="Poehlein A."/>
            <person name="Daniel R."/>
        </authorList>
    </citation>
    <scope>NUCLEOTIDE SEQUENCE [LARGE SCALE GENOMIC DNA]</scope>
    <source>
        <strain evidence="12 13">DSM 29923</strain>
    </source>
</reference>
<evidence type="ECO:0000313" key="12">
    <source>
        <dbReference type="EMBL" id="PRR81736.1"/>
    </source>
</evidence>
<dbReference type="InterPro" id="IPR059117">
    <property type="entry name" value="APS_kinase_dom"/>
</dbReference>
<dbReference type="InterPro" id="IPR002891">
    <property type="entry name" value="APS"/>
</dbReference>
<dbReference type="GO" id="GO:0005524">
    <property type="term" value="F:ATP binding"/>
    <property type="evidence" value="ECO:0007669"/>
    <property type="project" value="UniProtKB-UniRule"/>
</dbReference>
<comment type="pathway">
    <text evidence="3 9 10">Sulfur metabolism; hydrogen sulfide biosynthesis; sulfite from sulfate: step 2/3.</text>
</comment>
<evidence type="ECO:0000256" key="9">
    <source>
        <dbReference type="HAMAP-Rule" id="MF_00065"/>
    </source>
</evidence>
<sequence>MSVKSTNISWHRTLVDREMREKLLKQNGILLWFTGLSGSGKSTIASELERRLYDMGKLTYLLDGDNVRYGLNSNLGFTKEDRTENIRRIAEVCKLFVDSGVITIATFISPFKADRNKVRKLLGKDFVEVYVDCPLEVCESRDPKGIYKKARSGEIKNFTGVDSPYEIPDDPEIVVSTNLNTAGQCVDKIVDFLSSRIQE</sequence>
<name>A0A2T0BCV6_9CLOT</name>
<dbReference type="NCBIfam" id="NF003013">
    <property type="entry name" value="PRK03846.1"/>
    <property type="match status" value="1"/>
</dbReference>
<dbReference type="GO" id="GO:0070814">
    <property type="term" value="P:hydrogen sulfide biosynthetic process"/>
    <property type="evidence" value="ECO:0007669"/>
    <property type="project" value="UniProtKB-UniRule"/>
</dbReference>
<feature type="active site" description="Phosphoserine intermediate" evidence="9">
    <location>
        <position position="109"/>
    </location>
</feature>
<dbReference type="PANTHER" id="PTHR11055">
    <property type="entry name" value="BIFUNCTIONAL 3'-PHOSPHOADENOSINE 5'-PHOSPHOSULFATE SYNTHASE"/>
    <property type="match status" value="1"/>
</dbReference>
<keyword evidence="9" id="KW-0597">Phosphoprotein</keyword>
<keyword evidence="8 9" id="KW-0067">ATP-binding</keyword>
<dbReference type="Proteomes" id="UP000237798">
    <property type="component" value="Unassembled WGS sequence"/>
</dbReference>
<organism evidence="12 13">
    <name type="scientific">Clostridium luticellarii</name>
    <dbReference type="NCBI Taxonomy" id="1691940"/>
    <lineage>
        <taxon>Bacteria</taxon>
        <taxon>Bacillati</taxon>
        <taxon>Bacillota</taxon>
        <taxon>Clostridia</taxon>
        <taxon>Eubacteriales</taxon>
        <taxon>Clostridiaceae</taxon>
        <taxon>Clostridium</taxon>
    </lineage>
</organism>
<evidence type="ECO:0000259" key="11">
    <source>
        <dbReference type="Pfam" id="PF01583"/>
    </source>
</evidence>
<dbReference type="Gene3D" id="3.40.50.300">
    <property type="entry name" value="P-loop containing nucleotide triphosphate hydrolases"/>
    <property type="match status" value="1"/>
</dbReference>